<dbReference type="PANTHER" id="PTHR45453">
    <property type="entry name" value="PHOSPHATE REGULON SENSOR PROTEIN PHOR"/>
    <property type="match status" value="1"/>
</dbReference>
<evidence type="ECO:0000256" key="8">
    <source>
        <dbReference type="ARBA" id="ARBA00022777"/>
    </source>
</evidence>
<dbReference type="Gene3D" id="3.30.565.10">
    <property type="entry name" value="Histidine kinase-like ATPase, C-terminal domain"/>
    <property type="match status" value="1"/>
</dbReference>
<dbReference type="RefSeq" id="WP_104850366.1">
    <property type="nucleotide sequence ID" value="NZ_PKOZ01000011.1"/>
</dbReference>
<keyword evidence="16" id="KW-1185">Reference proteome</keyword>
<sequence length="334" mass="38911">MIGRFVKERISWILMMVLIQGLILLVSWLDHSIPFMPVLYAVFLSMILFVIFLCFRYRKETKFYQELDEWTSDLDTELLPSPSSPFERIALEALLRQTNALRDEAYENTAMLEYEKDDLLAWIHEVKTPLTAMKLIIDRTEDEEMKAQLMYEWLRIHLLLDTQLHQKRMPFMHNDLLIEKVSLKPLIVQEIKMLQSWCLQKGIGFELELEADTVLTDGKWTAFIIRQLLTNAVKYSEHDDILLKSYKDDYHTYVQITDHGRGIDSKDLSRIFDKGFTSTTAHDDRSSSGMGLYLTKQAAIALHIKISVESTVGEGTTFTLLFPKRNEFESVISV</sequence>
<evidence type="ECO:0000256" key="4">
    <source>
        <dbReference type="ARBA" id="ARBA00022475"/>
    </source>
</evidence>
<comment type="catalytic activity">
    <reaction evidence="1">
        <text>ATP + protein L-histidine = ADP + protein N-phospho-L-histidine.</text>
        <dbReference type="EC" id="2.7.13.3"/>
    </reaction>
</comment>
<evidence type="ECO:0000256" key="9">
    <source>
        <dbReference type="ARBA" id="ARBA00022840"/>
    </source>
</evidence>
<evidence type="ECO:0000256" key="3">
    <source>
        <dbReference type="ARBA" id="ARBA00012438"/>
    </source>
</evidence>
<keyword evidence="9" id="KW-0067">ATP-binding</keyword>
<feature type="transmembrane region" description="Helical" evidence="13">
    <location>
        <begin position="35"/>
        <end position="55"/>
    </location>
</feature>
<evidence type="ECO:0000256" key="10">
    <source>
        <dbReference type="ARBA" id="ARBA00022989"/>
    </source>
</evidence>
<gene>
    <name evidence="15" type="ORF">CYL18_15165</name>
</gene>
<dbReference type="PANTHER" id="PTHR45453:SF2">
    <property type="entry name" value="HISTIDINE KINASE"/>
    <property type="match status" value="1"/>
</dbReference>
<keyword evidence="12 13" id="KW-0472">Membrane</keyword>
<dbReference type="PRINTS" id="PR00344">
    <property type="entry name" value="BCTRLSENSOR"/>
</dbReference>
<evidence type="ECO:0000256" key="2">
    <source>
        <dbReference type="ARBA" id="ARBA00004651"/>
    </source>
</evidence>
<evidence type="ECO:0000256" key="13">
    <source>
        <dbReference type="SAM" id="Phobius"/>
    </source>
</evidence>
<keyword evidence="10 13" id="KW-1133">Transmembrane helix</keyword>
<evidence type="ECO:0000259" key="14">
    <source>
        <dbReference type="PROSITE" id="PS50109"/>
    </source>
</evidence>
<protein>
    <recommendedName>
        <fullName evidence="3">histidine kinase</fullName>
        <ecNumber evidence="3">2.7.13.3</ecNumber>
    </recommendedName>
</protein>
<dbReference type="GO" id="GO:0005524">
    <property type="term" value="F:ATP binding"/>
    <property type="evidence" value="ECO:0007669"/>
    <property type="project" value="UniProtKB-KW"/>
</dbReference>
<evidence type="ECO:0000256" key="7">
    <source>
        <dbReference type="ARBA" id="ARBA00022741"/>
    </source>
</evidence>
<comment type="caution">
    <text evidence="15">The sequence shown here is derived from an EMBL/GenBank/DDBJ whole genome shotgun (WGS) entry which is preliminary data.</text>
</comment>
<feature type="transmembrane region" description="Helical" evidence="13">
    <location>
        <begin position="12"/>
        <end position="29"/>
    </location>
</feature>
<keyword evidence="6 13" id="KW-0812">Transmembrane</keyword>
<dbReference type="InterPro" id="IPR050351">
    <property type="entry name" value="BphY/WalK/GraS-like"/>
</dbReference>
<dbReference type="GO" id="GO:0004721">
    <property type="term" value="F:phosphoprotein phosphatase activity"/>
    <property type="evidence" value="ECO:0007669"/>
    <property type="project" value="TreeGrafter"/>
</dbReference>
<dbReference type="EMBL" id="PKOZ01000011">
    <property type="protein sequence ID" value="PQD94366.1"/>
    <property type="molecule type" value="Genomic_DNA"/>
</dbReference>
<dbReference type="SMART" id="SM00387">
    <property type="entry name" value="HATPase_c"/>
    <property type="match status" value="1"/>
</dbReference>
<evidence type="ECO:0000256" key="6">
    <source>
        <dbReference type="ARBA" id="ARBA00022692"/>
    </source>
</evidence>
<dbReference type="GO" id="GO:0000155">
    <property type="term" value="F:phosphorelay sensor kinase activity"/>
    <property type="evidence" value="ECO:0007669"/>
    <property type="project" value="TreeGrafter"/>
</dbReference>
<dbReference type="Proteomes" id="UP000239663">
    <property type="component" value="Unassembled WGS sequence"/>
</dbReference>
<proteinExistence type="predicted"/>
<comment type="subcellular location">
    <subcellularLocation>
        <location evidence="2">Cell membrane</location>
        <topology evidence="2">Multi-pass membrane protein</topology>
    </subcellularLocation>
</comment>
<dbReference type="InterPro" id="IPR036890">
    <property type="entry name" value="HATPase_C_sf"/>
</dbReference>
<name>A0A2S7MX65_9BACI</name>
<dbReference type="EC" id="2.7.13.3" evidence="3"/>
<keyword evidence="8 15" id="KW-0418">Kinase</keyword>
<dbReference type="OrthoDB" id="9780487at2"/>
<accession>A0A2S7MX65</accession>
<evidence type="ECO:0000256" key="12">
    <source>
        <dbReference type="ARBA" id="ARBA00023136"/>
    </source>
</evidence>
<feature type="domain" description="Histidine kinase" evidence="14">
    <location>
        <begin position="121"/>
        <end position="326"/>
    </location>
</feature>
<dbReference type="GO" id="GO:0005886">
    <property type="term" value="C:plasma membrane"/>
    <property type="evidence" value="ECO:0007669"/>
    <property type="project" value="UniProtKB-SubCell"/>
</dbReference>
<dbReference type="Pfam" id="PF02518">
    <property type="entry name" value="HATPase_c"/>
    <property type="match status" value="1"/>
</dbReference>
<dbReference type="SUPFAM" id="SSF55874">
    <property type="entry name" value="ATPase domain of HSP90 chaperone/DNA topoisomerase II/histidine kinase"/>
    <property type="match status" value="1"/>
</dbReference>
<evidence type="ECO:0000256" key="5">
    <source>
        <dbReference type="ARBA" id="ARBA00022679"/>
    </source>
</evidence>
<organism evidence="15 16">
    <name type="scientific">Pradoshia eiseniae</name>
    <dbReference type="NCBI Taxonomy" id="2064768"/>
    <lineage>
        <taxon>Bacteria</taxon>
        <taxon>Bacillati</taxon>
        <taxon>Bacillota</taxon>
        <taxon>Bacilli</taxon>
        <taxon>Bacillales</taxon>
        <taxon>Bacillaceae</taxon>
        <taxon>Pradoshia</taxon>
    </lineage>
</organism>
<evidence type="ECO:0000313" key="16">
    <source>
        <dbReference type="Proteomes" id="UP000239663"/>
    </source>
</evidence>
<keyword evidence="4" id="KW-1003">Cell membrane</keyword>
<dbReference type="InterPro" id="IPR003594">
    <property type="entry name" value="HATPase_dom"/>
</dbReference>
<evidence type="ECO:0000256" key="11">
    <source>
        <dbReference type="ARBA" id="ARBA00023012"/>
    </source>
</evidence>
<keyword evidence="11" id="KW-0902">Two-component regulatory system</keyword>
<evidence type="ECO:0000313" key="15">
    <source>
        <dbReference type="EMBL" id="PQD94366.1"/>
    </source>
</evidence>
<dbReference type="InterPro" id="IPR004358">
    <property type="entry name" value="Sig_transdc_His_kin-like_C"/>
</dbReference>
<dbReference type="AlphaFoldDB" id="A0A2S7MX65"/>
<dbReference type="GO" id="GO:0016036">
    <property type="term" value="P:cellular response to phosphate starvation"/>
    <property type="evidence" value="ECO:0007669"/>
    <property type="project" value="TreeGrafter"/>
</dbReference>
<dbReference type="InterPro" id="IPR005467">
    <property type="entry name" value="His_kinase_dom"/>
</dbReference>
<keyword evidence="7" id="KW-0547">Nucleotide-binding</keyword>
<keyword evidence="5" id="KW-0808">Transferase</keyword>
<evidence type="ECO:0000256" key="1">
    <source>
        <dbReference type="ARBA" id="ARBA00000085"/>
    </source>
</evidence>
<dbReference type="PROSITE" id="PS50109">
    <property type="entry name" value="HIS_KIN"/>
    <property type="match status" value="1"/>
</dbReference>
<reference evidence="15 16" key="1">
    <citation type="submission" date="2017-12" db="EMBL/GenBank/DDBJ databases">
        <title>Taxonomic description and draft genome of Pradoshia cofamensis Gen. nov., sp. nov., a thermotolerant bacillale isolated from anterior gut of earthworm Eisenia fetida.</title>
        <authorList>
            <person name="Saha T."/>
            <person name="Chakraborty R."/>
        </authorList>
    </citation>
    <scope>NUCLEOTIDE SEQUENCE [LARGE SCALE GENOMIC DNA]</scope>
    <source>
        <strain evidence="15 16">EAG3</strain>
    </source>
</reference>